<keyword evidence="9" id="KW-0675">Receptor</keyword>
<evidence type="ECO:0000256" key="11">
    <source>
        <dbReference type="SAM" id="MobiDB-lite"/>
    </source>
</evidence>
<feature type="transmembrane region" description="Helical" evidence="12">
    <location>
        <begin position="99"/>
        <end position="125"/>
    </location>
</feature>
<keyword evidence="8 12" id="KW-0472">Membrane</keyword>
<evidence type="ECO:0000256" key="4">
    <source>
        <dbReference type="ARBA" id="ARBA00022614"/>
    </source>
</evidence>
<comment type="caution">
    <text evidence="13">The sequence shown here is derived from an EMBL/GenBank/DDBJ whole genome shotgun (WGS) entry which is preliminary data.</text>
</comment>
<dbReference type="InterPro" id="IPR001611">
    <property type="entry name" value="Leu-rich_rpt"/>
</dbReference>
<comment type="similarity">
    <text evidence="2">Belongs to the RLP family.</text>
</comment>
<dbReference type="AlphaFoldDB" id="A0A2H5QIC2"/>
<keyword evidence="14" id="KW-1185">Reference proteome</keyword>
<keyword evidence="7 12" id="KW-1133">Transmembrane helix</keyword>
<evidence type="ECO:0000256" key="1">
    <source>
        <dbReference type="ARBA" id="ARBA00004251"/>
    </source>
</evidence>
<keyword evidence="4" id="KW-0433">Leucine-rich repeat</keyword>
<keyword evidence="3" id="KW-1003">Cell membrane</keyword>
<dbReference type="Pfam" id="PF00560">
    <property type="entry name" value="LRR_1"/>
    <property type="match status" value="1"/>
</dbReference>
<dbReference type="Gene3D" id="3.80.10.10">
    <property type="entry name" value="Ribonuclease Inhibitor"/>
    <property type="match status" value="1"/>
</dbReference>
<protein>
    <submittedName>
        <fullName evidence="13">Uncharacterized protein</fullName>
    </submittedName>
</protein>
<dbReference type="Proteomes" id="UP000236630">
    <property type="component" value="Unassembled WGS sequence"/>
</dbReference>
<dbReference type="PANTHER" id="PTHR27004:SF460">
    <property type="entry name" value="RECEPTOR-LIKE PROTEIN 33"/>
    <property type="match status" value="1"/>
</dbReference>
<evidence type="ECO:0000256" key="3">
    <source>
        <dbReference type="ARBA" id="ARBA00022475"/>
    </source>
</evidence>
<dbReference type="GO" id="GO:0005886">
    <property type="term" value="C:plasma membrane"/>
    <property type="evidence" value="ECO:0007669"/>
    <property type="project" value="UniProtKB-SubCell"/>
</dbReference>
<accession>A0A2H5QIC2</accession>
<evidence type="ECO:0000313" key="13">
    <source>
        <dbReference type="EMBL" id="GAY64374.1"/>
    </source>
</evidence>
<evidence type="ECO:0000256" key="2">
    <source>
        <dbReference type="ARBA" id="ARBA00009592"/>
    </source>
</evidence>
<keyword evidence="10" id="KW-0325">Glycoprotein</keyword>
<evidence type="ECO:0000256" key="7">
    <source>
        <dbReference type="ARBA" id="ARBA00022989"/>
    </source>
</evidence>
<evidence type="ECO:0000256" key="12">
    <source>
        <dbReference type="SAM" id="Phobius"/>
    </source>
</evidence>
<keyword evidence="5 12" id="KW-0812">Transmembrane</keyword>
<dbReference type="InterPro" id="IPR032675">
    <property type="entry name" value="LRR_dom_sf"/>
</dbReference>
<dbReference type="PANTHER" id="PTHR27004">
    <property type="entry name" value="RECEPTOR-LIKE PROTEIN 12 ISOFORM X1"/>
    <property type="match status" value="1"/>
</dbReference>
<evidence type="ECO:0000256" key="5">
    <source>
        <dbReference type="ARBA" id="ARBA00022692"/>
    </source>
</evidence>
<reference evidence="13 14" key="1">
    <citation type="journal article" date="2017" name="Front. Genet.">
        <title>Draft sequencing of the heterozygous diploid genome of Satsuma (Citrus unshiu Marc.) using a hybrid assembly approach.</title>
        <authorList>
            <person name="Shimizu T."/>
            <person name="Tanizawa Y."/>
            <person name="Mochizuki T."/>
            <person name="Nagasaki H."/>
            <person name="Yoshioka T."/>
            <person name="Toyoda A."/>
            <person name="Fujiyama A."/>
            <person name="Kaminuma E."/>
            <person name="Nakamura Y."/>
        </authorList>
    </citation>
    <scope>NUCLEOTIDE SEQUENCE [LARGE SCALE GENOMIC DNA]</scope>
    <source>
        <strain evidence="14">cv. Miyagawa wase</strain>
    </source>
</reference>
<dbReference type="EMBL" id="BDQV01000404">
    <property type="protein sequence ID" value="GAY64374.1"/>
    <property type="molecule type" value="Genomic_DNA"/>
</dbReference>
<gene>
    <name evidence="13" type="ORF">CUMW_233020</name>
</gene>
<evidence type="ECO:0000256" key="6">
    <source>
        <dbReference type="ARBA" id="ARBA00022737"/>
    </source>
</evidence>
<organism evidence="13 14">
    <name type="scientific">Citrus unshiu</name>
    <name type="common">Satsuma mandarin</name>
    <name type="synonym">Citrus nobilis var. unshiu</name>
    <dbReference type="NCBI Taxonomy" id="55188"/>
    <lineage>
        <taxon>Eukaryota</taxon>
        <taxon>Viridiplantae</taxon>
        <taxon>Streptophyta</taxon>
        <taxon>Embryophyta</taxon>
        <taxon>Tracheophyta</taxon>
        <taxon>Spermatophyta</taxon>
        <taxon>Magnoliopsida</taxon>
        <taxon>eudicotyledons</taxon>
        <taxon>Gunneridae</taxon>
        <taxon>Pentapetalae</taxon>
        <taxon>rosids</taxon>
        <taxon>malvids</taxon>
        <taxon>Sapindales</taxon>
        <taxon>Rutaceae</taxon>
        <taxon>Aurantioideae</taxon>
        <taxon>Citrus</taxon>
    </lineage>
</organism>
<proteinExistence type="inferred from homology"/>
<dbReference type="STRING" id="55188.A0A2H5QIC2"/>
<keyword evidence="6" id="KW-0677">Repeat</keyword>
<sequence length="143" mass="16089">MESLDLSNNRFSGQIPQQLVDLTFLEFFNDSHNNLTGPIPQGNQFPTFDNSSFDGNPGLWGRPLSKECENSEPPTNQDHHIDGSEESLFSGASDWKIILIRYAGGLVAGLVLGFNFSTGIVGWILEKFGMQQKTMRRKRRLRN</sequence>
<name>A0A2H5QIC2_CITUN</name>
<dbReference type="SUPFAM" id="SSF52058">
    <property type="entry name" value="L domain-like"/>
    <property type="match status" value="1"/>
</dbReference>
<feature type="region of interest" description="Disordered" evidence="11">
    <location>
        <begin position="64"/>
        <end position="84"/>
    </location>
</feature>
<evidence type="ECO:0000256" key="10">
    <source>
        <dbReference type="ARBA" id="ARBA00023180"/>
    </source>
</evidence>
<evidence type="ECO:0000256" key="9">
    <source>
        <dbReference type="ARBA" id="ARBA00023170"/>
    </source>
</evidence>
<comment type="subcellular location">
    <subcellularLocation>
        <location evidence="1">Cell membrane</location>
        <topology evidence="1">Single-pass type I membrane protein</topology>
    </subcellularLocation>
</comment>
<evidence type="ECO:0000313" key="14">
    <source>
        <dbReference type="Proteomes" id="UP000236630"/>
    </source>
</evidence>
<evidence type="ECO:0000256" key="8">
    <source>
        <dbReference type="ARBA" id="ARBA00023136"/>
    </source>
</evidence>